<evidence type="ECO:0000256" key="5">
    <source>
        <dbReference type="ARBA" id="ARBA00022741"/>
    </source>
</evidence>
<evidence type="ECO:0000256" key="2">
    <source>
        <dbReference type="ARBA" id="ARBA00022475"/>
    </source>
</evidence>
<dbReference type="AlphaFoldDB" id="D5ADV0"/>
<dbReference type="PIRSF" id="PIRSF000654">
    <property type="entry name" value="Integrin-linked_kinase"/>
    <property type="match status" value="1"/>
</dbReference>
<dbReference type="FunFam" id="1.10.510.10:FF:000468">
    <property type="entry name" value="PTI1-like tyrosine-protein kinase 3"/>
    <property type="match status" value="1"/>
</dbReference>
<dbReference type="InterPro" id="IPR001245">
    <property type="entry name" value="Ser-Thr/Tyr_kinase_cat_dom"/>
</dbReference>
<keyword evidence="5" id="KW-0547">Nucleotide-binding</keyword>
<keyword evidence="3" id="KW-0812">Transmembrane</keyword>
<keyword evidence="7" id="KW-1133">Transmembrane helix</keyword>
<keyword evidence="9" id="KW-1015">Disulfide bond</keyword>
<evidence type="ECO:0000259" key="10">
    <source>
        <dbReference type="PROSITE" id="PS50011"/>
    </source>
</evidence>
<keyword evidence="2" id="KW-1003">Cell membrane</keyword>
<evidence type="ECO:0000256" key="3">
    <source>
        <dbReference type="ARBA" id="ARBA00022692"/>
    </source>
</evidence>
<dbReference type="Pfam" id="PF07714">
    <property type="entry name" value="PK_Tyr_Ser-Thr"/>
    <property type="match status" value="1"/>
</dbReference>
<dbReference type="GO" id="GO:0019199">
    <property type="term" value="F:transmembrane receptor protein kinase activity"/>
    <property type="evidence" value="ECO:0007669"/>
    <property type="project" value="InterPro"/>
</dbReference>
<evidence type="ECO:0000256" key="4">
    <source>
        <dbReference type="ARBA" id="ARBA00022729"/>
    </source>
</evidence>
<dbReference type="PROSITE" id="PS00108">
    <property type="entry name" value="PROTEIN_KINASE_ST"/>
    <property type="match status" value="1"/>
</dbReference>
<dbReference type="InterPro" id="IPR011009">
    <property type="entry name" value="Kinase-like_dom_sf"/>
</dbReference>
<evidence type="ECO:0000256" key="8">
    <source>
        <dbReference type="ARBA" id="ARBA00023136"/>
    </source>
</evidence>
<sequence length="271" mass="30105">MDMQATKEFLAELKVLTRVHHSNLVRLIGFCTEDCLFLAYEFMENGNLSQHLRGSGMEPLSWPARVQIALEIAKGLEYIHEHTVPAYIHRDIKSANILIDKNYHAKVADFGLTRLTEVGGASAQFPTRLMGTFGYMPPEYAHFGDVSPKVDVYAFGVVLYEIISAKEAIVKNDDVSAEVKGLGPLFASILGDPNGRESLVSLIDPRLGNNYPLESVWKMAQLARACTQENPQLRPSMRTAVVALMTLSSQTEDWDVGSLYQNQATVNIMGR</sequence>
<dbReference type="SMART" id="SM00220">
    <property type="entry name" value="S_TKc"/>
    <property type="match status" value="1"/>
</dbReference>
<keyword evidence="6" id="KW-0067">ATP-binding</keyword>
<evidence type="ECO:0000256" key="7">
    <source>
        <dbReference type="ARBA" id="ARBA00022989"/>
    </source>
</evidence>
<dbReference type="GO" id="GO:0005524">
    <property type="term" value="F:ATP binding"/>
    <property type="evidence" value="ECO:0007669"/>
    <property type="project" value="UniProtKB-KW"/>
</dbReference>
<dbReference type="PROSITE" id="PS50011">
    <property type="entry name" value="PROTEIN_KINASE_DOM"/>
    <property type="match status" value="1"/>
</dbReference>
<organism evidence="11">
    <name type="scientific">Picea sitchensis</name>
    <name type="common">Sitka spruce</name>
    <name type="synonym">Pinus sitchensis</name>
    <dbReference type="NCBI Taxonomy" id="3332"/>
    <lineage>
        <taxon>Eukaryota</taxon>
        <taxon>Viridiplantae</taxon>
        <taxon>Streptophyta</taxon>
        <taxon>Embryophyta</taxon>
        <taxon>Tracheophyta</taxon>
        <taxon>Spermatophyta</taxon>
        <taxon>Pinopsida</taxon>
        <taxon>Pinidae</taxon>
        <taxon>Conifers I</taxon>
        <taxon>Pinales</taxon>
        <taxon>Pinaceae</taxon>
        <taxon>Picea</taxon>
    </lineage>
</organism>
<dbReference type="GO" id="GO:0045087">
    <property type="term" value="P:innate immune response"/>
    <property type="evidence" value="ECO:0007669"/>
    <property type="project" value="InterPro"/>
</dbReference>
<comment type="subcellular location">
    <subcellularLocation>
        <location evidence="1">Cell membrane</location>
        <topology evidence="1">Single-pass membrane protein</topology>
    </subcellularLocation>
</comment>
<dbReference type="SUPFAM" id="SSF56112">
    <property type="entry name" value="Protein kinase-like (PK-like)"/>
    <property type="match status" value="1"/>
</dbReference>
<accession>D5ADV0</accession>
<evidence type="ECO:0000256" key="9">
    <source>
        <dbReference type="ARBA" id="ARBA00023157"/>
    </source>
</evidence>
<reference evidence="11" key="1">
    <citation type="submission" date="2010-04" db="EMBL/GenBank/DDBJ databases">
        <authorList>
            <person name="Reid K.E."/>
            <person name="Liao N."/>
            <person name="Chan S."/>
            <person name="Docking R."/>
            <person name="Taylor G."/>
            <person name="Moore R."/>
            <person name="Mayo M."/>
            <person name="Munro S."/>
            <person name="King J."/>
            <person name="Yanchuk A."/>
            <person name="Holt R."/>
            <person name="Jones S."/>
            <person name="Marra M."/>
            <person name="Ritland C.E."/>
            <person name="Ritland K."/>
            <person name="Bohlmann J."/>
        </authorList>
    </citation>
    <scope>NUCLEOTIDE SEQUENCE</scope>
    <source>
        <tissue evidence="11">Bud</tissue>
    </source>
</reference>
<feature type="domain" description="Protein kinase" evidence="10">
    <location>
        <begin position="1"/>
        <end position="247"/>
    </location>
</feature>
<dbReference type="EMBL" id="BT124471">
    <property type="protein sequence ID" value="ADE77719.1"/>
    <property type="molecule type" value="mRNA"/>
</dbReference>
<dbReference type="PANTHER" id="PTHR46204:SF2">
    <property type="entry name" value="CHITIN ELICITOR RECEPTOR KINASE 1"/>
    <property type="match status" value="1"/>
</dbReference>
<dbReference type="Gene3D" id="3.30.200.20">
    <property type="entry name" value="Phosphorylase Kinase, domain 1"/>
    <property type="match status" value="1"/>
</dbReference>
<proteinExistence type="evidence at transcript level"/>
<dbReference type="InterPro" id="IPR008271">
    <property type="entry name" value="Ser/Thr_kinase_AS"/>
</dbReference>
<dbReference type="Gene3D" id="1.10.510.10">
    <property type="entry name" value="Transferase(Phosphotransferase) domain 1"/>
    <property type="match status" value="1"/>
</dbReference>
<keyword evidence="8" id="KW-0472">Membrane</keyword>
<evidence type="ECO:0000313" key="11">
    <source>
        <dbReference type="EMBL" id="ADE77719.1"/>
    </source>
</evidence>
<keyword evidence="4" id="KW-0732">Signal</keyword>
<evidence type="ECO:0000256" key="6">
    <source>
        <dbReference type="ARBA" id="ARBA00022840"/>
    </source>
</evidence>
<protein>
    <recommendedName>
        <fullName evidence="10">Protein kinase domain-containing protein</fullName>
    </recommendedName>
</protein>
<evidence type="ECO:0000256" key="1">
    <source>
        <dbReference type="ARBA" id="ARBA00004162"/>
    </source>
</evidence>
<dbReference type="InterPro" id="IPR000719">
    <property type="entry name" value="Prot_kinase_dom"/>
</dbReference>
<name>D5ADV0_PICSI</name>
<dbReference type="InterPro" id="IPR044812">
    <property type="entry name" value="CERK1/LYK3-like"/>
</dbReference>
<dbReference type="PANTHER" id="PTHR46204">
    <property type="entry name" value="CHITIN ELICITOR RECEPTOR KINASE 1-RELATED"/>
    <property type="match status" value="1"/>
</dbReference>
<dbReference type="GO" id="GO:0005886">
    <property type="term" value="C:plasma membrane"/>
    <property type="evidence" value="ECO:0007669"/>
    <property type="project" value="UniProtKB-SubCell"/>
</dbReference>